<evidence type="ECO:0000256" key="1">
    <source>
        <dbReference type="SAM" id="Phobius"/>
    </source>
</evidence>
<name>A0CBW7_PARTE</name>
<dbReference type="OrthoDB" id="282306at2759"/>
<feature type="transmembrane region" description="Helical" evidence="1">
    <location>
        <begin position="59"/>
        <end position="77"/>
    </location>
</feature>
<dbReference type="OMA" id="THWSHAL"/>
<dbReference type="EMBL" id="CT868058">
    <property type="protein sequence ID" value="CAK68284.1"/>
    <property type="molecule type" value="Genomic_DNA"/>
</dbReference>
<proteinExistence type="predicted"/>
<dbReference type="KEGG" id="ptm:GSPATT00037067001"/>
<feature type="transmembrane region" description="Helical" evidence="1">
    <location>
        <begin position="97"/>
        <end position="119"/>
    </location>
</feature>
<keyword evidence="1" id="KW-1133">Transmembrane helix</keyword>
<keyword evidence="1" id="KW-0812">Transmembrane</keyword>
<protein>
    <recommendedName>
        <fullName evidence="4">Transmembrane protein</fullName>
    </recommendedName>
</protein>
<evidence type="ECO:0000313" key="3">
    <source>
        <dbReference type="Proteomes" id="UP000000600"/>
    </source>
</evidence>
<sequence>MQEWPKKLFLAIAFVSCFTCYARPDYNLPLFAFAYLLWDIDRPVSESSKSIQVSQKIRLIYLFVYSWIIDFVWLVYWGPFWNSSTFSHNWADGIQTFVLVLSVINFILKLGTIVVCILAEKECKDALHPENAMGHAKNIFNSDGQHQ</sequence>
<dbReference type="RefSeq" id="XP_001435681.1">
    <property type="nucleotide sequence ID" value="XM_001435644.1"/>
</dbReference>
<keyword evidence="1" id="KW-0472">Membrane</keyword>
<reference evidence="2 3" key="1">
    <citation type="journal article" date="2006" name="Nature">
        <title>Global trends of whole-genome duplications revealed by the ciliate Paramecium tetraurelia.</title>
        <authorList>
            <consortium name="Genoscope"/>
            <person name="Aury J.-M."/>
            <person name="Jaillon O."/>
            <person name="Duret L."/>
            <person name="Noel B."/>
            <person name="Jubin C."/>
            <person name="Porcel B.M."/>
            <person name="Segurens B."/>
            <person name="Daubin V."/>
            <person name="Anthouard V."/>
            <person name="Aiach N."/>
            <person name="Arnaiz O."/>
            <person name="Billaut A."/>
            <person name="Beisson J."/>
            <person name="Blanc I."/>
            <person name="Bouhouche K."/>
            <person name="Camara F."/>
            <person name="Duharcourt S."/>
            <person name="Guigo R."/>
            <person name="Gogendeau D."/>
            <person name="Katinka M."/>
            <person name="Keller A.-M."/>
            <person name="Kissmehl R."/>
            <person name="Klotz C."/>
            <person name="Koll F."/>
            <person name="Le Moue A."/>
            <person name="Lepere C."/>
            <person name="Malinsky S."/>
            <person name="Nowacki M."/>
            <person name="Nowak J.K."/>
            <person name="Plattner H."/>
            <person name="Poulain J."/>
            <person name="Ruiz F."/>
            <person name="Serrano V."/>
            <person name="Zagulski M."/>
            <person name="Dessen P."/>
            <person name="Betermier M."/>
            <person name="Weissenbach J."/>
            <person name="Scarpelli C."/>
            <person name="Schachter V."/>
            <person name="Sperling L."/>
            <person name="Meyer E."/>
            <person name="Cohen J."/>
            <person name="Wincker P."/>
        </authorList>
    </citation>
    <scope>NUCLEOTIDE SEQUENCE [LARGE SCALE GENOMIC DNA]</scope>
    <source>
        <strain evidence="2 3">Stock d4-2</strain>
    </source>
</reference>
<gene>
    <name evidence="2" type="ORF">GSPATT00037067001</name>
</gene>
<dbReference type="eggNOG" id="ENOG502SGRZ">
    <property type="taxonomic scope" value="Eukaryota"/>
</dbReference>
<accession>A0CBW7</accession>
<organism evidence="2 3">
    <name type="scientific">Paramecium tetraurelia</name>
    <dbReference type="NCBI Taxonomy" id="5888"/>
    <lineage>
        <taxon>Eukaryota</taxon>
        <taxon>Sar</taxon>
        <taxon>Alveolata</taxon>
        <taxon>Ciliophora</taxon>
        <taxon>Intramacronucleata</taxon>
        <taxon>Oligohymenophorea</taxon>
        <taxon>Peniculida</taxon>
        <taxon>Parameciidae</taxon>
        <taxon>Paramecium</taxon>
    </lineage>
</organism>
<dbReference type="Proteomes" id="UP000000600">
    <property type="component" value="Unassembled WGS sequence"/>
</dbReference>
<dbReference type="HOGENOM" id="CLU_1681470_0_0_1"/>
<dbReference type="AlphaFoldDB" id="A0CBW7"/>
<keyword evidence="3" id="KW-1185">Reference proteome</keyword>
<dbReference type="GeneID" id="5021466"/>
<dbReference type="InParanoid" id="A0CBW7"/>
<evidence type="ECO:0008006" key="4">
    <source>
        <dbReference type="Google" id="ProtNLM"/>
    </source>
</evidence>
<evidence type="ECO:0000313" key="2">
    <source>
        <dbReference type="EMBL" id="CAK68284.1"/>
    </source>
</evidence>